<evidence type="ECO:0000313" key="2">
    <source>
        <dbReference type="Proteomes" id="UP000462055"/>
    </source>
</evidence>
<protein>
    <submittedName>
        <fullName evidence="1">Uncharacterized protein</fullName>
    </submittedName>
</protein>
<dbReference type="InterPro" id="IPR011044">
    <property type="entry name" value="Quino_amine_DH_bsu"/>
</dbReference>
<dbReference type="Proteomes" id="UP000462055">
    <property type="component" value="Unassembled WGS sequence"/>
</dbReference>
<name>A0A6I4MB21_9ACTN</name>
<evidence type="ECO:0000313" key="1">
    <source>
        <dbReference type="EMBL" id="MWA02982.1"/>
    </source>
</evidence>
<dbReference type="RefSeq" id="WP_151595615.1">
    <property type="nucleotide sequence ID" value="NZ_WBMS02000016.1"/>
</dbReference>
<dbReference type="EMBL" id="WBMS02000016">
    <property type="protein sequence ID" value="MWA02982.1"/>
    <property type="molecule type" value="Genomic_DNA"/>
</dbReference>
<dbReference type="AlphaFoldDB" id="A0A6I4MB21"/>
<proteinExistence type="predicted"/>
<reference evidence="1" key="1">
    <citation type="submission" date="2019-12" db="EMBL/GenBank/DDBJ databases">
        <title>Actinomadura physcomitrii sp. nov., a novel actinomycete isolated from moss [Physcomitrium sphaericum (Ludw) Fuernr].</title>
        <authorList>
            <person name="Zhuang X."/>
        </authorList>
    </citation>
    <scope>NUCLEOTIDE SEQUENCE [LARGE SCALE GENOMIC DNA]</scope>
    <source>
        <strain evidence="1">LD22</strain>
    </source>
</reference>
<sequence>MGRSATQPTSRKIEAKATLTDELGPELRFSPDDTHLIATEGATASFSVPELKRRTLPDTTIGAGPDGGLLVQHGTLVQTKYTQGRHPIATNIDVGRLIKSSGEIELRVAENGTTASVETPGRDGLYIVDLQRRKLVGHVPVDTREGPTPQDGAVTQLSPDGTHLAAITGDWASIWRLGAHPVRIEHVRLSRTESFRLYNETTAVGLAWLNGGRKIAFETDGGTLTLVLTRSGDGWQKTLYHGVDATALELTPLVHGGSPAKWKPFEVPLSPKTQIARICSILGGRELRGKELRGLPKNAATDDLCPAS</sequence>
<comment type="caution">
    <text evidence="1">The sequence shown here is derived from an EMBL/GenBank/DDBJ whole genome shotgun (WGS) entry which is preliminary data.</text>
</comment>
<accession>A0A6I4MB21</accession>
<gene>
    <name evidence="1" type="ORF">F8568_021905</name>
</gene>
<organism evidence="1 2">
    <name type="scientific">Actinomadura physcomitrii</name>
    <dbReference type="NCBI Taxonomy" id="2650748"/>
    <lineage>
        <taxon>Bacteria</taxon>
        <taxon>Bacillati</taxon>
        <taxon>Actinomycetota</taxon>
        <taxon>Actinomycetes</taxon>
        <taxon>Streptosporangiales</taxon>
        <taxon>Thermomonosporaceae</taxon>
        <taxon>Actinomadura</taxon>
    </lineage>
</organism>
<keyword evidence="2" id="KW-1185">Reference proteome</keyword>
<dbReference type="SUPFAM" id="SSF50969">
    <property type="entry name" value="YVTN repeat-like/Quinoprotein amine dehydrogenase"/>
    <property type="match status" value="1"/>
</dbReference>